<name>A0A4P9ZXN4_9FUNG</name>
<dbReference type="InterPro" id="IPR001900">
    <property type="entry name" value="RNase_II/R"/>
</dbReference>
<dbReference type="SUPFAM" id="SSF50249">
    <property type="entry name" value="Nucleic acid-binding proteins"/>
    <property type="match status" value="1"/>
</dbReference>
<sequence>MDTFRARRFSHGALELDSMEVKFQFSDQKVLENVQTKEALPIHRTVEEAMVLANQLVGSGNIYDAE</sequence>
<keyword evidence="3" id="KW-1185">Reference proteome</keyword>
<dbReference type="Pfam" id="PF00773">
    <property type="entry name" value="RNB"/>
    <property type="match status" value="1"/>
</dbReference>
<feature type="domain" description="RNB" evidence="1">
    <location>
        <begin position="3"/>
        <end position="58"/>
    </location>
</feature>
<dbReference type="EMBL" id="ML002369">
    <property type="protein sequence ID" value="RKP38423.1"/>
    <property type="molecule type" value="Genomic_DNA"/>
</dbReference>
<evidence type="ECO:0000313" key="2">
    <source>
        <dbReference type="EMBL" id="RKP38423.1"/>
    </source>
</evidence>
<reference evidence="3" key="1">
    <citation type="journal article" date="2018" name="Nat. Microbiol.">
        <title>Leveraging single-cell genomics to expand the fungal tree of life.</title>
        <authorList>
            <person name="Ahrendt S.R."/>
            <person name="Quandt C.A."/>
            <person name="Ciobanu D."/>
            <person name="Clum A."/>
            <person name="Salamov A."/>
            <person name="Andreopoulos B."/>
            <person name="Cheng J.F."/>
            <person name="Woyke T."/>
            <person name="Pelin A."/>
            <person name="Henrissat B."/>
            <person name="Reynolds N.K."/>
            <person name="Benny G.L."/>
            <person name="Smith M.E."/>
            <person name="James T.Y."/>
            <person name="Grigoriev I.V."/>
        </authorList>
    </citation>
    <scope>NUCLEOTIDE SEQUENCE [LARGE SCALE GENOMIC DNA]</scope>
    <source>
        <strain evidence="3">RSA 468</strain>
    </source>
</reference>
<organism evidence="2 3">
    <name type="scientific">Dimargaris cristalligena</name>
    <dbReference type="NCBI Taxonomy" id="215637"/>
    <lineage>
        <taxon>Eukaryota</taxon>
        <taxon>Fungi</taxon>
        <taxon>Fungi incertae sedis</taxon>
        <taxon>Zoopagomycota</taxon>
        <taxon>Kickxellomycotina</taxon>
        <taxon>Dimargaritomycetes</taxon>
        <taxon>Dimargaritales</taxon>
        <taxon>Dimargaritaceae</taxon>
        <taxon>Dimargaris</taxon>
    </lineage>
</organism>
<dbReference type="GO" id="GO:0003723">
    <property type="term" value="F:RNA binding"/>
    <property type="evidence" value="ECO:0007669"/>
    <property type="project" value="InterPro"/>
</dbReference>
<dbReference type="AlphaFoldDB" id="A0A4P9ZXN4"/>
<protein>
    <recommendedName>
        <fullName evidence="1">RNB domain-containing protein</fullName>
    </recommendedName>
</protein>
<dbReference type="InterPro" id="IPR012340">
    <property type="entry name" value="NA-bd_OB-fold"/>
</dbReference>
<dbReference type="GO" id="GO:0004540">
    <property type="term" value="F:RNA nuclease activity"/>
    <property type="evidence" value="ECO:0007669"/>
    <property type="project" value="InterPro"/>
</dbReference>
<evidence type="ECO:0000259" key="1">
    <source>
        <dbReference type="Pfam" id="PF00773"/>
    </source>
</evidence>
<accession>A0A4P9ZXN4</accession>
<evidence type="ECO:0000313" key="3">
    <source>
        <dbReference type="Proteomes" id="UP000268162"/>
    </source>
</evidence>
<proteinExistence type="predicted"/>
<dbReference type="Proteomes" id="UP000268162">
    <property type="component" value="Unassembled WGS sequence"/>
</dbReference>
<gene>
    <name evidence="2" type="ORF">BJ085DRAFT_37277</name>
</gene>